<dbReference type="RefSeq" id="WP_236256353.1">
    <property type="nucleotide sequence ID" value="NZ_BNEK01000003.1"/>
</dbReference>
<comment type="caution">
    <text evidence="2">The sequence shown here is derived from an EMBL/GenBank/DDBJ whole genome shotgun (WGS) entry which is preliminary data.</text>
</comment>
<evidence type="ECO:0000313" key="2">
    <source>
        <dbReference type="EMBL" id="GHJ27004.1"/>
    </source>
</evidence>
<feature type="compositionally biased region" description="Pro residues" evidence="1">
    <location>
        <begin position="54"/>
        <end position="70"/>
    </location>
</feature>
<protein>
    <submittedName>
        <fullName evidence="2">Uncharacterized protein</fullName>
    </submittedName>
</protein>
<feature type="region of interest" description="Disordered" evidence="1">
    <location>
        <begin position="48"/>
        <end position="83"/>
    </location>
</feature>
<name>A0ABQ3TUJ9_STRHY</name>
<gene>
    <name evidence="2" type="ORF">TPA0910_14370</name>
</gene>
<proteinExistence type="predicted"/>
<sequence>MPVRYDITAPEGEQGGQLLGAHFRDGRATLHDPPPGVLLWFRRHGFTVDQVDDGPPPDTAPPASNAPPKPAGRSRSRSKTKEG</sequence>
<dbReference type="EMBL" id="BNEK01000003">
    <property type="protein sequence ID" value="GHJ27004.1"/>
    <property type="molecule type" value="Genomic_DNA"/>
</dbReference>
<feature type="compositionally biased region" description="Basic residues" evidence="1">
    <location>
        <begin position="72"/>
        <end position="83"/>
    </location>
</feature>
<evidence type="ECO:0000313" key="3">
    <source>
        <dbReference type="Proteomes" id="UP001054854"/>
    </source>
</evidence>
<organism evidence="2 3">
    <name type="scientific">Streptomyces hygroscopicus</name>
    <dbReference type="NCBI Taxonomy" id="1912"/>
    <lineage>
        <taxon>Bacteria</taxon>
        <taxon>Bacillati</taxon>
        <taxon>Actinomycetota</taxon>
        <taxon>Actinomycetes</taxon>
        <taxon>Kitasatosporales</taxon>
        <taxon>Streptomycetaceae</taxon>
        <taxon>Streptomyces</taxon>
        <taxon>Streptomyces violaceusniger group</taxon>
    </lineage>
</organism>
<reference evidence="2" key="1">
    <citation type="submission" date="2024-05" db="EMBL/GenBank/DDBJ databases">
        <title>Whole genome shotgun sequence of Streptomyces hygroscopicus NBRC 113678.</title>
        <authorList>
            <person name="Komaki H."/>
            <person name="Tamura T."/>
        </authorList>
    </citation>
    <scope>NUCLEOTIDE SEQUENCE</scope>
    <source>
        <strain evidence="2">N11-34</strain>
    </source>
</reference>
<keyword evidence="3" id="KW-1185">Reference proteome</keyword>
<accession>A0ABQ3TUJ9</accession>
<evidence type="ECO:0000256" key="1">
    <source>
        <dbReference type="SAM" id="MobiDB-lite"/>
    </source>
</evidence>
<dbReference type="Proteomes" id="UP001054854">
    <property type="component" value="Unassembled WGS sequence"/>
</dbReference>